<dbReference type="EMBL" id="FQYR01000002">
    <property type="protein sequence ID" value="SHI40241.1"/>
    <property type="molecule type" value="Genomic_DNA"/>
</dbReference>
<sequence length="328" mass="36383">MESSKIAAAILAVGATAAGLTFYISHQQSQSSSDPVPLSQSTSSQSSPENVQSSVSSNPTPRTSSSAPSPSSSAASVTPPNGIDQDTWDRAIRNTKMIYGMAQQARESGWMERMIEGRVKGDAKMISDQLGLDESTATKIETMLLDRANGSLEQTRKVWDAMLADEAKFTEMAAIRDMKEREVELSPELAARDQALRQEVFGQFAEDGKPLSDEDIQNLFRPQRPENWYEDDAFLVKAVAEMPEEQGSSMMEYAGKLDYLDRERNASRTVNNILRSTELSDQQSEQLQKLYIDSPEPSDEQLSEIIPASQLEEVKKAANSRRFRGWGR</sequence>
<dbReference type="AlphaFoldDB" id="A0A1M6AV01"/>
<feature type="region of interest" description="Disordered" evidence="1">
    <location>
        <begin position="26"/>
        <end position="87"/>
    </location>
</feature>
<accession>A0A1M6AV01</accession>
<proteinExistence type="predicted"/>
<dbReference type="STRING" id="1123071.SAMN02745181_0045"/>
<feature type="compositionally biased region" description="Low complexity" evidence="1">
    <location>
        <begin position="35"/>
        <end position="81"/>
    </location>
</feature>
<evidence type="ECO:0000313" key="2">
    <source>
        <dbReference type="EMBL" id="SHI40241.1"/>
    </source>
</evidence>
<dbReference type="RefSeq" id="WP_143157507.1">
    <property type="nucleotide sequence ID" value="NZ_FQYR01000002.1"/>
</dbReference>
<dbReference type="Proteomes" id="UP000184510">
    <property type="component" value="Unassembled WGS sequence"/>
</dbReference>
<evidence type="ECO:0000313" key="3">
    <source>
        <dbReference type="Proteomes" id="UP000184510"/>
    </source>
</evidence>
<protein>
    <submittedName>
        <fullName evidence="2">Uncharacterized protein</fullName>
    </submittedName>
</protein>
<keyword evidence="3" id="KW-1185">Reference proteome</keyword>
<name>A0A1M6AV01_9BACT</name>
<gene>
    <name evidence="2" type="ORF">SAMN02745181_0045</name>
</gene>
<dbReference type="InParanoid" id="A0A1M6AV01"/>
<evidence type="ECO:0000256" key="1">
    <source>
        <dbReference type="SAM" id="MobiDB-lite"/>
    </source>
</evidence>
<organism evidence="2 3">
    <name type="scientific">Rubritalea squalenifaciens DSM 18772</name>
    <dbReference type="NCBI Taxonomy" id="1123071"/>
    <lineage>
        <taxon>Bacteria</taxon>
        <taxon>Pseudomonadati</taxon>
        <taxon>Verrucomicrobiota</taxon>
        <taxon>Verrucomicrobiia</taxon>
        <taxon>Verrucomicrobiales</taxon>
        <taxon>Rubritaleaceae</taxon>
        <taxon>Rubritalea</taxon>
    </lineage>
</organism>
<reference evidence="2 3" key="1">
    <citation type="submission" date="2016-11" db="EMBL/GenBank/DDBJ databases">
        <authorList>
            <person name="Jaros S."/>
            <person name="Januszkiewicz K."/>
            <person name="Wedrychowicz H."/>
        </authorList>
    </citation>
    <scope>NUCLEOTIDE SEQUENCE [LARGE SCALE GENOMIC DNA]</scope>
    <source>
        <strain evidence="2 3">DSM 18772</strain>
    </source>
</reference>